<feature type="region of interest" description="Disordered" evidence="2">
    <location>
        <begin position="500"/>
        <end position="569"/>
    </location>
</feature>
<feature type="compositionally biased region" description="Pro residues" evidence="2">
    <location>
        <begin position="368"/>
        <end position="379"/>
    </location>
</feature>
<dbReference type="Proteomes" id="UP001054837">
    <property type="component" value="Unassembled WGS sequence"/>
</dbReference>
<feature type="compositionally biased region" description="Basic and acidic residues" evidence="2">
    <location>
        <begin position="536"/>
        <end position="552"/>
    </location>
</feature>
<name>A0AAV4TDR3_9ARAC</name>
<feature type="compositionally biased region" description="Basic and acidic residues" evidence="2">
    <location>
        <begin position="278"/>
        <end position="289"/>
    </location>
</feature>
<dbReference type="CDD" id="cd00600">
    <property type="entry name" value="Sm_like"/>
    <property type="match status" value="1"/>
</dbReference>
<evidence type="ECO:0000256" key="2">
    <source>
        <dbReference type="SAM" id="MobiDB-lite"/>
    </source>
</evidence>
<reference evidence="4 5" key="1">
    <citation type="submission" date="2021-06" db="EMBL/GenBank/DDBJ databases">
        <title>Caerostris darwini draft genome.</title>
        <authorList>
            <person name="Kono N."/>
            <person name="Arakawa K."/>
        </authorList>
    </citation>
    <scope>NUCLEOTIDE SEQUENCE [LARGE SCALE GENOMIC DNA]</scope>
</reference>
<feature type="region of interest" description="Disordered" evidence="2">
    <location>
        <begin position="581"/>
        <end position="603"/>
    </location>
</feature>
<gene>
    <name evidence="4" type="primary">Atxn2</name>
    <name evidence="4" type="ORF">CDAR_26901</name>
</gene>
<dbReference type="InterPro" id="IPR025852">
    <property type="entry name" value="SM_dom_ATX"/>
</dbReference>
<evidence type="ECO:0000313" key="4">
    <source>
        <dbReference type="EMBL" id="GIY44698.1"/>
    </source>
</evidence>
<dbReference type="GO" id="GO:0003729">
    <property type="term" value="F:mRNA binding"/>
    <property type="evidence" value="ECO:0007669"/>
    <property type="project" value="TreeGrafter"/>
</dbReference>
<dbReference type="Pfam" id="PF14438">
    <property type="entry name" value="SM-ATX"/>
    <property type="match status" value="1"/>
</dbReference>
<dbReference type="EMBL" id="BPLQ01009559">
    <property type="protein sequence ID" value="GIY44698.1"/>
    <property type="molecule type" value="Genomic_DNA"/>
</dbReference>
<dbReference type="PANTHER" id="PTHR12854">
    <property type="entry name" value="ATAXIN 2-RELATED"/>
    <property type="match status" value="1"/>
</dbReference>
<feature type="compositionally biased region" description="Polar residues" evidence="2">
    <location>
        <begin position="827"/>
        <end position="839"/>
    </location>
</feature>
<protein>
    <submittedName>
        <fullName evidence="4">Ataxin-2</fullName>
    </submittedName>
</protein>
<keyword evidence="5" id="KW-1185">Reference proteome</keyword>
<feature type="region of interest" description="Disordered" evidence="2">
    <location>
        <begin position="361"/>
        <end position="394"/>
    </location>
</feature>
<feature type="compositionally biased region" description="Polar residues" evidence="2">
    <location>
        <begin position="553"/>
        <end position="568"/>
    </location>
</feature>
<dbReference type="AlphaFoldDB" id="A0AAV4TDR3"/>
<comment type="similarity">
    <text evidence="1">Belongs to the ataxin-2 family.</text>
</comment>
<evidence type="ECO:0000259" key="3">
    <source>
        <dbReference type="SMART" id="SM01272"/>
    </source>
</evidence>
<evidence type="ECO:0000313" key="5">
    <source>
        <dbReference type="Proteomes" id="UP001054837"/>
    </source>
</evidence>
<dbReference type="PROSITE" id="PS51257">
    <property type="entry name" value="PROKAR_LIPOPROTEIN"/>
    <property type="match status" value="1"/>
</dbReference>
<sequence>MRGPMERQYEGIYCNPHLMHTVGLSVGCITHVKVTNGSTFEGILRTFSNKADIVLEMAREIDTKKSTNNSGATTNSLALLTGHENLTDATLVFKFSDVVYATSLNVDIDYATRESFTDSGISKFNGQVSERELEPWDGGSNAVDGLELATENANGWNANDMFRTNEEKYGVKSSFDSNLPGYTIPLNKQNTEEYKQQEAKASKIAQEIESSLHHKSRSALENGDEEDRFSAVVRPENFNKSEENPGGWQTVDRNKNNNNFRNGRPFEKKNFNPPTQKSRSEENRDRRYIENNNNNNDRYPPNNRSRKTQNIRNIRNSPGPQVSRNLHQHSQGFHRVSSPAVAINNSQGNYKVNNSVSAAPCINQISPRPTPTSTPPAPRQPVQSNPVPSSTQFQQVPMTCVTSTISSIAQPVRVTPAITPTVPQEENHKINGEMDKTELKFAPKPPRSLNLQTAANKEIRDAVAAQQAANKNIEKRNEMEKKTIQKGRNDKAEDLKRFHAKFKLSGDPKEILEENSTKPDSQPSGNDSVPLPPKHPIKEKLKEEERKIDTVSENRSSPDNPKNSTLNPNAKEFIFNPNAKSFTPRDPAQRFVPPTVQPPPRLQTQSPIMAMPQPHIMPGMPQTVFNMTPHYVVSATPVSMPMAAPPFTPAASVAAAPRFRKNAEYGVGMGLNQYEDMIFSAMPLPLQRHEMAQPVHVQAATGQPILAQPTLSASQFTIQYAPSPGMLHHPPGHPQQLAYAQMYSLMPRVLTPQPVGMVPTSAAYGENPQIPTHVYMHPGNPGSIQHAMAPTNGGQHSAPSTPQSQTPSLHPAPSPVHQPPPSAGHGQPQTPNGHHSNAPTPQPVMYTHGHMPTQHQIHANHHSSSNQGHPFAAATYAGAPQPIVLLPQQPAPHPAPFTMPNHLHGQNPGSHVGTPTHVLPHGPLMIPTSPGLVHTQTAISTAHYVPHSQV</sequence>
<feature type="region of interest" description="Disordered" evidence="2">
    <location>
        <begin position="769"/>
        <end position="849"/>
    </location>
</feature>
<feature type="compositionally biased region" description="Low complexity" evidence="2">
    <location>
        <begin position="290"/>
        <end position="303"/>
    </location>
</feature>
<dbReference type="PANTHER" id="PTHR12854:SF7">
    <property type="entry name" value="ATAXIN-2 HOMOLOG"/>
    <property type="match status" value="1"/>
</dbReference>
<feature type="compositionally biased region" description="Polar residues" evidence="2">
    <location>
        <begin position="518"/>
        <end position="527"/>
    </location>
</feature>
<dbReference type="Pfam" id="PF06741">
    <property type="entry name" value="LsmAD"/>
    <property type="match status" value="1"/>
</dbReference>
<dbReference type="InterPro" id="IPR009604">
    <property type="entry name" value="LsmAD_domain"/>
</dbReference>
<feature type="region of interest" description="Disordered" evidence="2">
    <location>
        <begin position="210"/>
        <end position="325"/>
    </location>
</feature>
<feature type="compositionally biased region" description="Pro residues" evidence="2">
    <location>
        <begin position="810"/>
        <end position="822"/>
    </location>
</feature>
<evidence type="ECO:0000256" key="1">
    <source>
        <dbReference type="ARBA" id="ARBA00007503"/>
    </source>
</evidence>
<feature type="compositionally biased region" description="Polar residues" evidence="2">
    <location>
        <begin position="310"/>
        <end position="325"/>
    </location>
</feature>
<dbReference type="SMART" id="SM01272">
    <property type="entry name" value="LsmAD"/>
    <property type="match status" value="1"/>
</dbReference>
<dbReference type="GO" id="GO:0034063">
    <property type="term" value="P:stress granule assembly"/>
    <property type="evidence" value="ECO:0007669"/>
    <property type="project" value="TreeGrafter"/>
</dbReference>
<dbReference type="GO" id="GO:0010494">
    <property type="term" value="C:cytoplasmic stress granule"/>
    <property type="evidence" value="ECO:0007669"/>
    <property type="project" value="TreeGrafter"/>
</dbReference>
<accession>A0AAV4TDR3</accession>
<comment type="caution">
    <text evidence="4">The sequence shown here is derived from an EMBL/GenBank/DDBJ whole genome shotgun (WGS) entry which is preliminary data.</text>
</comment>
<feature type="compositionally biased region" description="Low complexity" evidence="2">
    <location>
        <begin position="799"/>
        <end position="808"/>
    </location>
</feature>
<dbReference type="InterPro" id="IPR045117">
    <property type="entry name" value="ATXN2-like"/>
</dbReference>
<organism evidence="4 5">
    <name type="scientific">Caerostris darwini</name>
    <dbReference type="NCBI Taxonomy" id="1538125"/>
    <lineage>
        <taxon>Eukaryota</taxon>
        <taxon>Metazoa</taxon>
        <taxon>Ecdysozoa</taxon>
        <taxon>Arthropoda</taxon>
        <taxon>Chelicerata</taxon>
        <taxon>Arachnida</taxon>
        <taxon>Araneae</taxon>
        <taxon>Araneomorphae</taxon>
        <taxon>Entelegynae</taxon>
        <taxon>Araneoidea</taxon>
        <taxon>Araneidae</taxon>
        <taxon>Caerostris</taxon>
    </lineage>
</organism>
<feature type="compositionally biased region" description="Polar residues" evidence="2">
    <location>
        <begin position="382"/>
        <end position="394"/>
    </location>
</feature>
<feature type="compositionally biased region" description="Basic and acidic residues" evidence="2">
    <location>
        <begin position="504"/>
        <end position="517"/>
    </location>
</feature>
<feature type="domain" description="LsmAD" evidence="3">
    <location>
        <begin position="169"/>
        <end position="235"/>
    </location>
</feature>
<proteinExistence type="inferred from homology"/>